<dbReference type="PANTHER" id="PTHR22741">
    <property type="entry name" value="P140CAP/SNIP-RELATED"/>
    <property type="match status" value="1"/>
</dbReference>
<feature type="compositionally biased region" description="Polar residues" evidence="1">
    <location>
        <begin position="399"/>
        <end position="408"/>
    </location>
</feature>
<evidence type="ECO:0000313" key="2">
    <source>
        <dbReference type="EMBL" id="KAF7260208.1"/>
    </source>
</evidence>
<keyword evidence="3" id="KW-1185">Reference proteome</keyword>
<organism evidence="2 3">
    <name type="scientific">Paragonimus skrjabini miyazakii</name>
    <dbReference type="NCBI Taxonomy" id="59628"/>
    <lineage>
        <taxon>Eukaryota</taxon>
        <taxon>Metazoa</taxon>
        <taxon>Spiralia</taxon>
        <taxon>Lophotrochozoa</taxon>
        <taxon>Platyhelminthes</taxon>
        <taxon>Trematoda</taxon>
        <taxon>Digenea</taxon>
        <taxon>Plagiorchiida</taxon>
        <taxon>Troglotremata</taxon>
        <taxon>Troglotrematidae</taxon>
        <taxon>Paragonimus</taxon>
    </lineage>
</organism>
<feature type="region of interest" description="Disordered" evidence="1">
    <location>
        <begin position="926"/>
        <end position="945"/>
    </location>
</feature>
<feature type="compositionally biased region" description="Polar residues" evidence="1">
    <location>
        <begin position="926"/>
        <end position="936"/>
    </location>
</feature>
<sequence>MNPIVRPKGLPTERIPNFQHSTQTLTTMDTNTKVTNSLLTSVNPTPVPCGQCSTVQSSVASTPTVHHLAQLASSGHMVVAVTKPTHTLVHASGLPALIDQLSQRGVISASNVIATSNLREVQTLPRSMEHSLHHALGSRYRPVLLANSQTALTRLPSGQQHTGPTYQMIAYPSNPTNITALKTTQKPLSAAASAGSTGLVITGMVAPEANASETTNAARIAHLLSPTGGSNVNAPLVVYYPQHGTNATAGKPGLTSSDDHAAHQPTVYYAVATSDLLRQLQGQQTSQMDAQPRQQLVQTPTALVLLQPQTSPIPASLASNLKPLATSAQNSTNLVTITETSTLPRQNRSEGSHAPGLICTCPPGVHQAIFEQQRRQKQQQQQQQQQVPQHHQPQDCQQMPTSKPDTNDRQIINEQKSVEKSQMRQFENGGSVRICPTKTMENDSEKAITVCCPAKLSNNLEHPVTNEEKAEKEAHINYLVTLFHALKASGVQSESFLAAFKRTELPIPQPHGAHQTSSHQSKQLLSANKNKLEECRRSVASLRQLHKHFKQKLSEDLRYCQENILKLLNNYKANASRSFDANISSVRADRASLDRTLLELHDSKASLTEQLHDLECVIEQTGNDVLQHRCRITLPYVQTLDSRLDSISRAVGSTCVLYPDLRQKLLEQEAAETRANELEKRLLNEQVHQLEDIGEKCKRIKGTILTLRRLAIVNVQNRQQTSSPRRFAHLGGMMNRAAADPNSLERTRLYAAITAIQVDSEKRMQAIQHQETLAKQRKRVFALESTREFTTPSDIFPTVKVPSPLENVRKTTAAVKQPLVTKAITNEFTAKPCEVPVFHVSAQQSNHSVKEKKAPLAVYSDDSLSSTTTTNSSTEVWNLESTKNSKIAGPFNPSSIVSMIDETSDSTLENQPTALPTGILKATVQPVTNSTTSPKPSTRVPAKGSRGVRFSTTVTVDDGSEVVRLNCTLDDSELGKNKVSPTEKQTTGITKSIPPPEKVGLRGKFSFDRNIPPQGTNKPIGTNAHRNACIATQLESHKPKTGPTEEVSVGKPNTNGIETVATNDGEPNEQSLSAPAPPPRRSSQITNATVDAGLTAPKLPQTKDEAVELQSNKHSPNSIKRTLPLPTATDANELLISPSE</sequence>
<feature type="compositionally biased region" description="Low complexity" evidence="1">
    <location>
        <begin position="378"/>
        <end position="398"/>
    </location>
</feature>
<feature type="compositionally biased region" description="Polar residues" evidence="1">
    <location>
        <begin position="979"/>
        <end position="990"/>
    </location>
</feature>
<accession>A0A8S9Z8U3</accession>
<evidence type="ECO:0000313" key="3">
    <source>
        <dbReference type="Proteomes" id="UP000822476"/>
    </source>
</evidence>
<feature type="compositionally biased region" description="Polar residues" evidence="1">
    <location>
        <begin position="1051"/>
        <end position="1062"/>
    </location>
</feature>
<feature type="region of interest" description="Disordered" evidence="1">
    <location>
        <begin position="976"/>
        <end position="1140"/>
    </location>
</feature>
<dbReference type="OrthoDB" id="6022652at2759"/>
<evidence type="ECO:0000256" key="1">
    <source>
        <dbReference type="SAM" id="MobiDB-lite"/>
    </source>
</evidence>
<feature type="region of interest" description="Disordered" evidence="1">
    <location>
        <begin position="339"/>
        <end position="358"/>
    </location>
</feature>
<dbReference type="Gene3D" id="1.20.58.1540">
    <property type="entry name" value="Actin interacting protein 3, C-terminal domain"/>
    <property type="match status" value="1"/>
</dbReference>
<feature type="region of interest" description="Disordered" evidence="1">
    <location>
        <begin position="370"/>
        <end position="408"/>
    </location>
</feature>
<dbReference type="InterPro" id="IPR051825">
    <property type="entry name" value="SRCIN1"/>
</dbReference>
<dbReference type="AlphaFoldDB" id="A0A8S9Z8U3"/>
<dbReference type="Proteomes" id="UP000822476">
    <property type="component" value="Unassembled WGS sequence"/>
</dbReference>
<reference evidence="2" key="1">
    <citation type="submission" date="2019-07" db="EMBL/GenBank/DDBJ databases">
        <title>Annotation for the trematode Paragonimus miyazaki's.</title>
        <authorList>
            <person name="Choi Y.-J."/>
        </authorList>
    </citation>
    <scope>NUCLEOTIDE SEQUENCE</scope>
    <source>
        <strain evidence="2">Japan</strain>
    </source>
</reference>
<feature type="compositionally biased region" description="Polar residues" evidence="1">
    <location>
        <begin position="1109"/>
        <end position="1120"/>
    </location>
</feature>
<gene>
    <name evidence="2" type="ORF">EG68_02508</name>
</gene>
<comment type="caution">
    <text evidence="2">The sequence shown here is derived from an EMBL/GenBank/DDBJ whole genome shotgun (WGS) entry which is preliminary data.</text>
</comment>
<evidence type="ECO:0008006" key="4">
    <source>
        <dbReference type="Google" id="ProtNLM"/>
    </source>
</evidence>
<name>A0A8S9Z8U3_9TREM</name>
<proteinExistence type="predicted"/>
<dbReference type="GO" id="GO:0005737">
    <property type="term" value="C:cytoplasm"/>
    <property type="evidence" value="ECO:0007669"/>
    <property type="project" value="TreeGrafter"/>
</dbReference>
<dbReference type="EMBL" id="JTDE01000846">
    <property type="protein sequence ID" value="KAF7260208.1"/>
    <property type="molecule type" value="Genomic_DNA"/>
</dbReference>
<protein>
    <recommendedName>
        <fullName evidence="4">Actin interacting protein 3-like C-terminal domain-containing protein</fullName>
    </recommendedName>
</protein>
<dbReference type="PANTHER" id="PTHR22741:SF10">
    <property type="entry name" value="COILED-COIL DOMAIN-CONTAINING PROTEIN CG32809"/>
    <property type="match status" value="1"/>
</dbReference>